<dbReference type="InterPro" id="IPR036388">
    <property type="entry name" value="WH-like_DNA-bd_sf"/>
</dbReference>
<name>A0A7H0FNQ0_ENTFL</name>
<dbReference type="SUPFAM" id="SSF63520">
    <property type="entry name" value="PTS-regulatory domain, PRD"/>
    <property type="match status" value="2"/>
</dbReference>
<dbReference type="PANTHER" id="PTHR30185">
    <property type="entry name" value="CRYPTIC BETA-GLUCOSIDE BGL OPERON ANTITERMINATOR"/>
    <property type="match status" value="1"/>
</dbReference>
<proteinExistence type="predicted"/>
<dbReference type="InterPro" id="IPR007737">
    <property type="entry name" value="Mga_HTH"/>
</dbReference>
<keyword evidence="1" id="KW-0677">Repeat</keyword>
<organism evidence="5 6">
    <name type="scientific">Enterococcus faecalis</name>
    <name type="common">Streptococcus faecalis</name>
    <dbReference type="NCBI Taxonomy" id="1351"/>
    <lineage>
        <taxon>Bacteria</taxon>
        <taxon>Bacillati</taxon>
        <taxon>Bacillota</taxon>
        <taxon>Bacilli</taxon>
        <taxon>Lactobacillales</taxon>
        <taxon>Enterococcaceae</taxon>
        <taxon>Enterococcus</taxon>
    </lineage>
</organism>
<gene>
    <name evidence="5" type="ORF">H9Q64_14565</name>
</gene>
<evidence type="ECO:0000313" key="6">
    <source>
        <dbReference type="Proteomes" id="UP000516122"/>
    </source>
</evidence>
<dbReference type="Pfam" id="PF00874">
    <property type="entry name" value="PRD"/>
    <property type="match status" value="2"/>
</dbReference>
<reference evidence="5 6" key="1">
    <citation type="submission" date="2020-08" db="EMBL/GenBank/DDBJ databases">
        <title>Enterococcus faecalis SF28073 genome assembly.</title>
        <authorList>
            <person name="Duerkop B.A."/>
            <person name="Johnson C.N."/>
        </authorList>
    </citation>
    <scope>NUCLEOTIDE SEQUENCE [LARGE SCALE GENOMIC DNA]</scope>
    <source>
        <strain evidence="5 6">SF28073</strain>
    </source>
</reference>
<protein>
    <submittedName>
        <fullName evidence="5">BglG family transcription antiterminator</fullName>
    </submittedName>
</protein>
<sequence>MGRLESKQREIILFLESQQHHWVTAKELAEFCGCTTRTIRNRVAKINEAYPEAILSSQRGYRRNDQISILQETPSKERKARIFLELLKHSSEGVNLYDLADCLYISESTAKNDLQQLKEELANQQTTICFKGANIWLTGTERAKRQYMVSLLYAESDFQEKLTRSVREMIGYISLEELEEMIQQTFFNYERRLNQYVLNNIVLHYAISIERIRQGHTLLTKPKLAENHSEEYQMAKEIALRLEETYDILFSKEELAQLSLLFVGIQKEHTVNSEKTQLQQIVNPKIIEVLEEVLQKVEQIYFIQLKNKEFFNKLAIHLQGLYDRSNVEAFTRNSRLWDLKTGYPLIYDISVYISSFIQERLNIWFTEDEISFIALHLGSFLESQRTEQQPFLLLLVVEDYHNMREVLQKKLQEHFGNQINIKVVRQTNIDQKKFDLLVTTNRRLATKYEGAIFIHPFITTKELRKIENRMYLLKGQKRKRQMEIRTDQFIAKELYFSQIDPADLTPEMLLDQMIQRMRIQKYCSSDFKKSVKKREQLSPTSFPSGIAVPHAIDRTAEKSGISIMTLQEPIRWANYEVKLVALVAIRQEDAPIFDDFFEKFIEIMSEPIHIKQLSQTADYAAFVLKFKQFVTAET</sequence>
<dbReference type="PANTHER" id="PTHR30185:SF12">
    <property type="entry name" value="TRANSCRIPTIONAL REGULATOR MANR"/>
    <property type="match status" value="1"/>
</dbReference>
<evidence type="ECO:0000256" key="3">
    <source>
        <dbReference type="ARBA" id="ARBA00023159"/>
    </source>
</evidence>
<dbReference type="Gene3D" id="3.40.930.10">
    <property type="entry name" value="Mannitol-specific EII, Chain A"/>
    <property type="match status" value="1"/>
</dbReference>
<evidence type="ECO:0000256" key="1">
    <source>
        <dbReference type="ARBA" id="ARBA00022737"/>
    </source>
</evidence>
<dbReference type="InterPro" id="IPR013196">
    <property type="entry name" value="HTH_11"/>
</dbReference>
<dbReference type="InterPro" id="IPR036634">
    <property type="entry name" value="PRD_sf"/>
</dbReference>
<dbReference type="InterPro" id="IPR002178">
    <property type="entry name" value="PTS_EIIA_type-2_dom"/>
</dbReference>
<dbReference type="PROSITE" id="PS51372">
    <property type="entry name" value="PRD_2"/>
    <property type="match status" value="2"/>
</dbReference>
<evidence type="ECO:0000256" key="2">
    <source>
        <dbReference type="ARBA" id="ARBA00023015"/>
    </source>
</evidence>
<dbReference type="Gene3D" id="1.10.10.10">
    <property type="entry name" value="Winged helix-like DNA-binding domain superfamily/Winged helix DNA-binding domain"/>
    <property type="match status" value="1"/>
</dbReference>
<dbReference type="InterPro" id="IPR050661">
    <property type="entry name" value="BglG_antiterminators"/>
</dbReference>
<keyword evidence="2" id="KW-0805">Transcription regulation</keyword>
<dbReference type="EMBL" id="CP060804">
    <property type="protein sequence ID" value="QNP37666.1"/>
    <property type="molecule type" value="Genomic_DNA"/>
</dbReference>
<keyword evidence="3" id="KW-0010">Activator</keyword>
<dbReference type="SUPFAM" id="SSF55804">
    <property type="entry name" value="Phoshotransferase/anion transport protein"/>
    <property type="match status" value="1"/>
</dbReference>
<dbReference type="InterPro" id="IPR016152">
    <property type="entry name" value="PTrfase/Anion_transptr"/>
</dbReference>
<dbReference type="Gene3D" id="1.10.1790.10">
    <property type="entry name" value="PRD domain"/>
    <property type="match status" value="2"/>
</dbReference>
<dbReference type="AlphaFoldDB" id="A0A7H0FNQ0"/>
<dbReference type="RefSeq" id="WP_002383208.1">
    <property type="nucleotide sequence ID" value="NZ_CABGRP010000003.1"/>
</dbReference>
<dbReference type="Pfam" id="PF00359">
    <property type="entry name" value="PTS_EIIA_2"/>
    <property type="match status" value="1"/>
</dbReference>
<keyword evidence="4" id="KW-0804">Transcription</keyword>
<accession>A0A7H0FNQ0</accession>
<dbReference type="GO" id="GO:0006355">
    <property type="term" value="P:regulation of DNA-templated transcription"/>
    <property type="evidence" value="ECO:0007669"/>
    <property type="project" value="InterPro"/>
</dbReference>
<dbReference type="Proteomes" id="UP000516122">
    <property type="component" value="Chromosome"/>
</dbReference>
<dbReference type="Pfam" id="PF05043">
    <property type="entry name" value="Mga"/>
    <property type="match status" value="1"/>
</dbReference>
<dbReference type="InterPro" id="IPR011608">
    <property type="entry name" value="PRD"/>
</dbReference>
<evidence type="ECO:0000256" key="4">
    <source>
        <dbReference type="ARBA" id="ARBA00023163"/>
    </source>
</evidence>
<dbReference type="Pfam" id="PF08279">
    <property type="entry name" value="HTH_11"/>
    <property type="match status" value="1"/>
</dbReference>
<evidence type="ECO:0000313" key="5">
    <source>
        <dbReference type="EMBL" id="QNP37666.1"/>
    </source>
</evidence>
<dbReference type="PROSITE" id="PS51094">
    <property type="entry name" value="PTS_EIIA_TYPE_2"/>
    <property type="match status" value="1"/>
</dbReference>